<dbReference type="AlphaFoldDB" id="A0ABD6Y6U7"/>
<keyword evidence="2" id="KW-0548">Nucleotidyltransferase</keyword>
<dbReference type="InterPro" id="IPR040982">
    <property type="entry name" value="DNA_pol3_finger"/>
</dbReference>
<evidence type="ECO:0000313" key="6">
    <source>
        <dbReference type="EMBL" id="PWT37242.1"/>
    </source>
</evidence>
<protein>
    <submittedName>
        <fullName evidence="6">DNA polymerase III subunit alpha</fullName>
    </submittedName>
</protein>
<evidence type="ECO:0000259" key="5">
    <source>
        <dbReference type="PROSITE" id="PS50835"/>
    </source>
</evidence>
<organism evidence="6 7">
    <name type="scientific">Limosilactobacillus reuteri</name>
    <name type="common">Lactobacillus reuteri</name>
    <dbReference type="NCBI Taxonomy" id="1598"/>
    <lineage>
        <taxon>Bacteria</taxon>
        <taxon>Bacillati</taxon>
        <taxon>Bacillota</taxon>
        <taxon>Bacilli</taxon>
        <taxon>Lactobacillales</taxon>
        <taxon>Lactobacillaceae</taxon>
        <taxon>Limosilactobacillus</taxon>
    </lineage>
</organism>
<comment type="caution">
    <text evidence="6">The sequence shown here is derived from an EMBL/GenBank/DDBJ whole genome shotgun (WGS) entry which is preliminary data.</text>
</comment>
<keyword evidence="1" id="KW-0808">Transferase</keyword>
<dbReference type="PANTHER" id="PTHR32294:SF0">
    <property type="entry name" value="DNA POLYMERASE III SUBUNIT ALPHA"/>
    <property type="match status" value="1"/>
</dbReference>
<dbReference type="InterPro" id="IPR016195">
    <property type="entry name" value="Pol/histidinol_Pase-like"/>
</dbReference>
<feature type="domain" description="Ig-like" evidence="5">
    <location>
        <begin position="118"/>
        <end position="162"/>
    </location>
</feature>
<reference evidence="7" key="1">
    <citation type="journal article" date="2018" name="Front. Microbiol.">
        <title>Comparative Genomics of the Herbivore Gut Symbiont Lactobacillus reuteri Reveals Genetic Diversity and Lifestyle Adaptation.</title>
        <authorList>
            <person name="Zhao J."/>
        </authorList>
    </citation>
    <scope>NUCLEOTIDE SEQUENCE [LARGE SCALE GENOMIC DNA]</scope>
    <source>
        <strain evidence="7">LR9</strain>
    </source>
</reference>
<dbReference type="Pfam" id="PF02811">
    <property type="entry name" value="PHP"/>
    <property type="match status" value="1"/>
</dbReference>
<evidence type="ECO:0000256" key="4">
    <source>
        <dbReference type="ARBA" id="ARBA00022932"/>
    </source>
</evidence>
<accession>A0ABD6Y6U7</accession>
<evidence type="ECO:0000256" key="1">
    <source>
        <dbReference type="ARBA" id="ARBA00022679"/>
    </source>
</evidence>
<dbReference type="EMBL" id="QGHV01000034">
    <property type="protein sequence ID" value="PWT37242.1"/>
    <property type="molecule type" value="Genomic_DNA"/>
</dbReference>
<dbReference type="GO" id="GO:0003887">
    <property type="term" value="F:DNA-directed DNA polymerase activity"/>
    <property type="evidence" value="ECO:0007669"/>
    <property type="project" value="UniProtKB-KW"/>
</dbReference>
<dbReference type="Pfam" id="PF17657">
    <property type="entry name" value="DNA_pol3_finger"/>
    <property type="match status" value="1"/>
</dbReference>
<dbReference type="Pfam" id="PF07733">
    <property type="entry name" value="DNA_pol3_alpha"/>
    <property type="match status" value="1"/>
</dbReference>
<evidence type="ECO:0000313" key="7">
    <source>
        <dbReference type="Proteomes" id="UP000245735"/>
    </source>
</evidence>
<dbReference type="GO" id="GO:0006260">
    <property type="term" value="P:DNA replication"/>
    <property type="evidence" value="ECO:0007669"/>
    <property type="project" value="UniProtKB-KW"/>
</dbReference>
<name>A0ABD6Y6U7_LIMRT</name>
<gene>
    <name evidence="6" type="ORF">DKZ35_06335</name>
</gene>
<evidence type="ECO:0000256" key="3">
    <source>
        <dbReference type="ARBA" id="ARBA00022705"/>
    </source>
</evidence>
<sequence length="1096" mass="125876">MSSRVWTPLHGHSDESNGLHYFEIATKYNDYVDYHVTHGIKSIAITNHGSVANWISHKLEAEKAGLKYIHGLEAYVTMSLEDKSRYHTILLAKNYEGVKAINQLSSDSFKPDHFYYKPRITFEELKKVVEEGNIYVTTACLASGLAQSFINNDKETSSEWIKLAANNRDNVFLEVQPHLDGEQKAYNQYLLGLSKRYNLHLIASNDIHALDQDYDKIRKIIKTGKHSKYEDEDKFELWCKTYDEMFEGFKTQGILSDEKIEEALDFTNEIANSIEEFELDRSPKYPHLYKNPEKVFQDRITKGLYERGIMSLPKEKRKVYLDRVKYEYSVYKHNGAIDYMLTDEAMVDAAKEHGIPVSYGRGSVSGSLIAYLIGSTEMDSVKLGLNFERFMNKERVSLADIDHDWEAKNKEWIQKWLLTNSKWSAASILTLNTYGIKGAVKAIADGLPRYAGQPAYIQTIRNQINDDGTIPDKLYKEHRELFDLAKKVVGVIDSFGRHAAGVVVDTNPIEDAMGTMRVSGWDYATTQITMHDIEYCKWVKMDVLGLDNIGLISRTCELAGLPFLTPNSTDIINFEDKNVWNSMRNNNIGVFQMEGERAGKLLKDILSPETINRIHSNEATKDVKYIDLLSLVNAAQRPSGASHVDAVTHGEFKDNGHPALNKFLAPTLGRLVYQEQLIQFLVQFCGYTAGRADVLRRAIGHKIQSVMDEELPKIQESFIQTMINKYHDSPEHAQTIAKDFIQVFMDAADYGFSINHSMAYSYIGYISTWLRYYYPVEWCTAAFQIWNGKQEKLNRVTNFAKEHDIHIKPIRFGKSKGLYYMDKDNNDIYEGVGSVKNLNVKNGDQLYLISDKKYNFFTDLLLVMCQSGDLHISYSDYKTPIELYSHAYNLGDGKDLEFIKSVDAEIKDKSTDSYYRQSKPVDINSKALINLILLNYFEKFGGVKKLIKIYNLFHETYKPNNKTFLNKYKKYKECLALEKSLPDEKVNILTQLDNELELLGRCVSKKSDASMTYVYVTDLDIKRSKVKVNLYSLNKGATMTMNISKRLFNNNVFKQNALIDLEQVSSRPKNVLVDGIWEKSETEHEYWLTAYRVIRP</sequence>
<dbReference type="InterPro" id="IPR004013">
    <property type="entry name" value="PHP_dom"/>
</dbReference>
<proteinExistence type="predicted"/>
<dbReference type="SUPFAM" id="SSF89550">
    <property type="entry name" value="PHP domain-like"/>
    <property type="match status" value="1"/>
</dbReference>
<dbReference type="Gene3D" id="3.20.20.140">
    <property type="entry name" value="Metal-dependent hydrolases"/>
    <property type="match status" value="1"/>
</dbReference>
<keyword evidence="4" id="KW-0239">DNA-directed DNA polymerase</keyword>
<dbReference type="RefSeq" id="WP_109975880.1">
    <property type="nucleotide sequence ID" value="NZ_QGHV01000034.1"/>
</dbReference>
<dbReference type="InterPro" id="IPR007110">
    <property type="entry name" value="Ig-like_dom"/>
</dbReference>
<dbReference type="PANTHER" id="PTHR32294">
    <property type="entry name" value="DNA POLYMERASE III SUBUNIT ALPHA"/>
    <property type="match status" value="1"/>
</dbReference>
<evidence type="ECO:0000256" key="2">
    <source>
        <dbReference type="ARBA" id="ARBA00022695"/>
    </source>
</evidence>
<dbReference type="PROSITE" id="PS50835">
    <property type="entry name" value="IG_LIKE"/>
    <property type="match status" value="1"/>
</dbReference>
<keyword evidence="3" id="KW-0235">DNA replication</keyword>
<dbReference type="InterPro" id="IPR011708">
    <property type="entry name" value="DNA_pol3_alpha_NTPase_dom"/>
</dbReference>
<dbReference type="Proteomes" id="UP000245735">
    <property type="component" value="Unassembled WGS sequence"/>
</dbReference>
<dbReference type="InterPro" id="IPR004805">
    <property type="entry name" value="DnaE2/DnaE/PolC"/>
</dbReference>